<proteinExistence type="predicted"/>
<dbReference type="AlphaFoldDB" id="A0A6P7H0M4"/>
<protein>
    <submittedName>
        <fullName evidence="1">Uncharacterized protein LOC114342980 isoform X4</fullName>
    </submittedName>
</protein>
<gene>
    <name evidence="1" type="primary">LOC114342980</name>
</gene>
<name>A0A6P7H0M4_DIAVI</name>
<sequence>MEVKQEQDILPVEGCEMKTEFMDFPNVSFHSSVKTEIKEDHYVAVADSLNNDTKTYFVNDSNRLNMDISVGGIKVEEEEEEDKAELVQIENVMELKREIKQEEITVEDVKDESPEGEDSSDFLENKMGMIQTLPALTPDKERHLSQHSEENLCGICNKQFSRKDAFKKPSSKA</sequence>
<dbReference type="RefSeq" id="XP_028149590.1">
    <property type="nucleotide sequence ID" value="XM_028293789.1"/>
</dbReference>
<accession>A0A6P7H0M4</accession>
<organism evidence="1">
    <name type="scientific">Diabrotica virgifera virgifera</name>
    <name type="common">western corn rootworm</name>
    <dbReference type="NCBI Taxonomy" id="50390"/>
    <lineage>
        <taxon>Eukaryota</taxon>
        <taxon>Metazoa</taxon>
        <taxon>Ecdysozoa</taxon>
        <taxon>Arthropoda</taxon>
        <taxon>Hexapoda</taxon>
        <taxon>Insecta</taxon>
        <taxon>Pterygota</taxon>
        <taxon>Neoptera</taxon>
        <taxon>Endopterygota</taxon>
        <taxon>Coleoptera</taxon>
        <taxon>Polyphaga</taxon>
        <taxon>Cucujiformia</taxon>
        <taxon>Chrysomeloidea</taxon>
        <taxon>Chrysomelidae</taxon>
        <taxon>Galerucinae</taxon>
        <taxon>Diabroticina</taxon>
        <taxon>Diabroticites</taxon>
        <taxon>Diabrotica</taxon>
    </lineage>
</organism>
<evidence type="ECO:0000313" key="1">
    <source>
        <dbReference type="RefSeq" id="XP_028149590.1"/>
    </source>
</evidence>
<reference evidence="1" key="1">
    <citation type="submission" date="2025-08" db="UniProtKB">
        <authorList>
            <consortium name="RefSeq"/>
        </authorList>
    </citation>
    <scope>IDENTIFICATION</scope>
    <source>
        <tissue evidence="1">Whole insect</tissue>
    </source>
</reference>